<dbReference type="GO" id="GO:0003676">
    <property type="term" value="F:nucleic acid binding"/>
    <property type="evidence" value="ECO:0007669"/>
    <property type="project" value="InterPro"/>
</dbReference>
<keyword evidence="2" id="KW-1185">Reference proteome</keyword>
<dbReference type="RefSeq" id="XP_002183520.1">
    <property type="nucleotide sequence ID" value="XM_002183484.1"/>
</dbReference>
<protein>
    <recommendedName>
        <fullName evidence="3">Integrase catalytic domain-containing protein</fullName>
    </recommendedName>
</protein>
<dbReference type="InterPro" id="IPR012337">
    <property type="entry name" value="RNaseH-like_sf"/>
</dbReference>
<dbReference type="OrthoDB" id="44357at2759"/>
<dbReference type="GeneID" id="7194974"/>
<evidence type="ECO:0008006" key="3">
    <source>
        <dbReference type="Google" id="ProtNLM"/>
    </source>
</evidence>
<organism evidence="1 2">
    <name type="scientific">Phaeodactylum tricornutum (strain CCAP 1055/1)</name>
    <dbReference type="NCBI Taxonomy" id="556484"/>
    <lineage>
        <taxon>Eukaryota</taxon>
        <taxon>Sar</taxon>
        <taxon>Stramenopiles</taxon>
        <taxon>Ochrophyta</taxon>
        <taxon>Bacillariophyta</taxon>
        <taxon>Bacillariophyceae</taxon>
        <taxon>Bacillariophycidae</taxon>
        <taxon>Naviculales</taxon>
        <taxon>Phaeodactylaceae</taxon>
        <taxon>Phaeodactylum</taxon>
    </lineage>
</organism>
<dbReference type="AlphaFoldDB" id="B7G8S5"/>
<dbReference type="KEGG" id="pti:PHATRDRAFT_39483"/>
<sequence>MVMPYSDKYKPRVVDVADGCTAFDDPVTGETFILDVFQALDMTGDLQDPSLLCPNQLRANGLIVDDVPKHLCHNRKSTHSIYIPEMKLRISLELQGVMSGFQAWLPTQTEIETCVHVELTAQEAWDPSSDELGQQERIQETRMSNVAGTVSTLFPDRKSEISAVLSSVSSTLVDDDFVCGMEQSVRITSAVASSTVRTKLRHSTMEPMELSRRWGIGLSTAQKTLRVTTQKGLRTAVHPLHRRKGDAGMALEELFQDIGVPTHMHTDGAKELTTGHWRKVCQSYGPVKQTMSEPLTPWQNRAESEIRELKKQVLRIMSHEGIPQRFWDYVAEYVSEIRSRTAHPLYDLKGRTPIEHVTGENPDITEWLEYRMYQPVWYLDPGDFPEEKKLLGRWLGPAHRVGQAFCCWIVPKSGRVIARSTVQPVSEDKRGLDSFKTRLKDFDKSVQDFLNRGDAHLES</sequence>
<reference evidence="2" key="2">
    <citation type="submission" date="2008-08" db="EMBL/GenBank/DDBJ databases">
        <authorList>
            <consortium name="Diatom Consortium"/>
            <person name="Grigoriev I."/>
            <person name="Grimwood J."/>
            <person name="Kuo A."/>
            <person name="Otillar R.P."/>
            <person name="Salamov A."/>
            <person name="Detter J.C."/>
            <person name="Lindquist E."/>
            <person name="Shapiro H."/>
            <person name="Lucas S."/>
            <person name="Glavina del Rio T."/>
            <person name="Pitluck S."/>
            <person name="Rokhsar D."/>
            <person name="Bowler C."/>
        </authorList>
    </citation>
    <scope>GENOME REANNOTATION</scope>
    <source>
        <strain evidence="2">CCAP 1055/1</strain>
    </source>
</reference>
<proteinExistence type="predicted"/>
<dbReference type="InParanoid" id="B7G8S5"/>
<reference evidence="1 2" key="1">
    <citation type="journal article" date="2008" name="Nature">
        <title>The Phaeodactylum genome reveals the evolutionary history of diatom genomes.</title>
        <authorList>
            <person name="Bowler C."/>
            <person name="Allen A.E."/>
            <person name="Badger J.H."/>
            <person name="Grimwood J."/>
            <person name="Jabbari K."/>
            <person name="Kuo A."/>
            <person name="Maheswari U."/>
            <person name="Martens C."/>
            <person name="Maumus F."/>
            <person name="Otillar R.P."/>
            <person name="Rayko E."/>
            <person name="Salamov A."/>
            <person name="Vandepoele K."/>
            <person name="Beszteri B."/>
            <person name="Gruber A."/>
            <person name="Heijde M."/>
            <person name="Katinka M."/>
            <person name="Mock T."/>
            <person name="Valentin K."/>
            <person name="Verret F."/>
            <person name="Berges J.A."/>
            <person name="Brownlee C."/>
            <person name="Cadoret J.P."/>
            <person name="Chiovitti A."/>
            <person name="Choi C.J."/>
            <person name="Coesel S."/>
            <person name="De Martino A."/>
            <person name="Detter J.C."/>
            <person name="Durkin C."/>
            <person name="Falciatore A."/>
            <person name="Fournet J."/>
            <person name="Haruta M."/>
            <person name="Huysman M.J."/>
            <person name="Jenkins B.D."/>
            <person name="Jiroutova K."/>
            <person name="Jorgensen R.E."/>
            <person name="Joubert Y."/>
            <person name="Kaplan A."/>
            <person name="Kroger N."/>
            <person name="Kroth P.G."/>
            <person name="La Roche J."/>
            <person name="Lindquist E."/>
            <person name="Lommer M."/>
            <person name="Martin-Jezequel V."/>
            <person name="Lopez P.J."/>
            <person name="Lucas S."/>
            <person name="Mangogna M."/>
            <person name="McGinnis K."/>
            <person name="Medlin L.K."/>
            <person name="Montsant A."/>
            <person name="Oudot-Le Secq M.P."/>
            <person name="Napoli C."/>
            <person name="Obornik M."/>
            <person name="Parker M.S."/>
            <person name="Petit J.L."/>
            <person name="Porcel B.M."/>
            <person name="Poulsen N."/>
            <person name="Robison M."/>
            <person name="Rychlewski L."/>
            <person name="Rynearson T.A."/>
            <person name="Schmutz J."/>
            <person name="Shapiro H."/>
            <person name="Siaut M."/>
            <person name="Stanley M."/>
            <person name="Sussman M.R."/>
            <person name="Taylor A.R."/>
            <person name="Vardi A."/>
            <person name="von Dassow P."/>
            <person name="Vyverman W."/>
            <person name="Willis A."/>
            <person name="Wyrwicz L.S."/>
            <person name="Rokhsar D.S."/>
            <person name="Weissenbach J."/>
            <person name="Armbrust E.V."/>
            <person name="Green B.R."/>
            <person name="Van de Peer Y."/>
            <person name="Grigoriev I.V."/>
        </authorList>
    </citation>
    <scope>NUCLEOTIDE SEQUENCE [LARGE SCALE GENOMIC DNA]</scope>
    <source>
        <strain evidence="1 2">CCAP 1055/1</strain>
    </source>
</reference>
<dbReference type="InterPro" id="IPR036397">
    <property type="entry name" value="RNaseH_sf"/>
</dbReference>
<evidence type="ECO:0000313" key="1">
    <source>
        <dbReference type="EMBL" id="EEC45220.1"/>
    </source>
</evidence>
<accession>B7G8S5</accession>
<name>B7G8S5_PHATC</name>
<dbReference type="EMBL" id="CM000621">
    <property type="protein sequence ID" value="EEC45220.1"/>
    <property type="molecule type" value="Genomic_DNA"/>
</dbReference>
<dbReference type="Gene3D" id="3.30.420.10">
    <property type="entry name" value="Ribonuclease H-like superfamily/Ribonuclease H"/>
    <property type="match status" value="1"/>
</dbReference>
<dbReference type="PaxDb" id="2850-Phatr39483"/>
<dbReference type="eggNOG" id="ENOG502SUIV">
    <property type="taxonomic scope" value="Eukaryota"/>
</dbReference>
<gene>
    <name evidence="1" type="ORF">PHATRDRAFT_39483</name>
</gene>
<evidence type="ECO:0000313" key="2">
    <source>
        <dbReference type="Proteomes" id="UP000000759"/>
    </source>
</evidence>
<dbReference type="Proteomes" id="UP000000759">
    <property type="component" value="Chromosome 19"/>
</dbReference>
<dbReference type="SUPFAM" id="SSF53098">
    <property type="entry name" value="Ribonuclease H-like"/>
    <property type="match status" value="1"/>
</dbReference>